<feature type="signal peptide" evidence="1">
    <location>
        <begin position="1"/>
        <end position="23"/>
    </location>
</feature>
<dbReference type="AlphaFoldDB" id="A0A550CIH0"/>
<keyword evidence="1" id="KW-0732">Signal</keyword>
<sequence>MGAVRSAAILFGLGWGLPATTRALAPLLAPVWAREEGDIARCAAPPFFVNPGGGSRRRSGWSRCRWTWTREMTAAEGRAWGRRVAPPLNWHLR</sequence>
<name>A0A550CIH0_9AGAR</name>
<proteinExistence type="predicted"/>
<dbReference type="EMBL" id="VDMD01000007">
    <property type="protein sequence ID" value="TRM64595.1"/>
    <property type="molecule type" value="Genomic_DNA"/>
</dbReference>
<evidence type="ECO:0000256" key="1">
    <source>
        <dbReference type="SAM" id="SignalP"/>
    </source>
</evidence>
<reference evidence="2 3" key="1">
    <citation type="journal article" date="2019" name="New Phytol.">
        <title>Comparative genomics reveals unique wood-decay strategies and fruiting body development in the Schizophyllaceae.</title>
        <authorList>
            <person name="Almasi E."/>
            <person name="Sahu N."/>
            <person name="Krizsan K."/>
            <person name="Balint B."/>
            <person name="Kovacs G.M."/>
            <person name="Kiss B."/>
            <person name="Cseklye J."/>
            <person name="Drula E."/>
            <person name="Henrissat B."/>
            <person name="Nagy I."/>
            <person name="Chovatia M."/>
            <person name="Adam C."/>
            <person name="LaButti K."/>
            <person name="Lipzen A."/>
            <person name="Riley R."/>
            <person name="Grigoriev I.V."/>
            <person name="Nagy L.G."/>
        </authorList>
    </citation>
    <scope>NUCLEOTIDE SEQUENCE [LARGE SCALE GENOMIC DNA]</scope>
    <source>
        <strain evidence="2 3">NL-1724</strain>
    </source>
</reference>
<dbReference type="Proteomes" id="UP000320762">
    <property type="component" value="Unassembled WGS sequence"/>
</dbReference>
<keyword evidence="3" id="KW-1185">Reference proteome</keyword>
<accession>A0A550CIH0</accession>
<comment type="caution">
    <text evidence="2">The sequence shown here is derived from an EMBL/GenBank/DDBJ whole genome shotgun (WGS) entry which is preliminary data.</text>
</comment>
<evidence type="ECO:0008006" key="4">
    <source>
        <dbReference type="Google" id="ProtNLM"/>
    </source>
</evidence>
<evidence type="ECO:0000313" key="2">
    <source>
        <dbReference type="EMBL" id="TRM64595.1"/>
    </source>
</evidence>
<evidence type="ECO:0000313" key="3">
    <source>
        <dbReference type="Proteomes" id="UP000320762"/>
    </source>
</evidence>
<protein>
    <recommendedName>
        <fullName evidence="4">Secreted protein</fullName>
    </recommendedName>
</protein>
<feature type="chain" id="PRO_5022115100" description="Secreted protein" evidence="1">
    <location>
        <begin position="24"/>
        <end position="93"/>
    </location>
</feature>
<organism evidence="2 3">
    <name type="scientific">Schizophyllum amplum</name>
    <dbReference type="NCBI Taxonomy" id="97359"/>
    <lineage>
        <taxon>Eukaryota</taxon>
        <taxon>Fungi</taxon>
        <taxon>Dikarya</taxon>
        <taxon>Basidiomycota</taxon>
        <taxon>Agaricomycotina</taxon>
        <taxon>Agaricomycetes</taxon>
        <taxon>Agaricomycetidae</taxon>
        <taxon>Agaricales</taxon>
        <taxon>Schizophyllaceae</taxon>
        <taxon>Schizophyllum</taxon>
    </lineage>
</organism>
<gene>
    <name evidence="2" type="ORF">BD626DRAFT_492347</name>
</gene>